<dbReference type="InterPro" id="IPR018964">
    <property type="entry name" value="Phage_phiJL001_Gp84_C"/>
</dbReference>
<reference evidence="2 3" key="1">
    <citation type="submission" date="2024-09" db="EMBL/GenBank/DDBJ databases">
        <authorList>
            <person name="Sun Q."/>
            <person name="Mori K."/>
        </authorList>
    </citation>
    <scope>NUCLEOTIDE SEQUENCE [LARGE SCALE GENOMIC DNA]</scope>
    <source>
        <strain evidence="2 3">CCM 8543</strain>
    </source>
</reference>
<comment type="caution">
    <text evidence="2">The sequence shown here is derived from an EMBL/GenBank/DDBJ whole genome shotgun (WGS) entry which is preliminary data.</text>
</comment>
<evidence type="ECO:0000259" key="1">
    <source>
        <dbReference type="Pfam" id="PF09356"/>
    </source>
</evidence>
<sequence length="295" mass="31569">MMHISPELAAHLEGEVTTLCHCWRLTRRDGTVMGFTDHDREIVADGTIFRPESGLTASEARRSLGLAVDAMDVEGALSSLDIEEADILSGLYDGARVETLLVNWRAPAQFARLRQAVIGQIARRDGRFVAELESPAQALDQANGRVLRRSCDAELGDARCGIDLDAGGFRGSGVLQEVKGNSIRVAGLDGFEAGWFANGLVTWTSGAAAGRRERVAAHRKGLEGVVLDLWRDTAAAAVPGDTLSVVAGCDKRFATCKAKFANAANFRGFPHLPGDDAAYRYVTDGQVFDGGPLVE</sequence>
<protein>
    <submittedName>
        <fullName evidence="2">DUF2163 domain-containing protein</fullName>
    </submittedName>
</protein>
<dbReference type="InterPro" id="IPR011928">
    <property type="entry name" value="Phage_phiJL001_Gp84"/>
</dbReference>
<feature type="domain" description="Bacteriophage phiJL001 Gp84 C-terminal" evidence="1">
    <location>
        <begin position="194"/>
        <end position="276"/>
    </location>
</feature>
<dbReference type="Proteomes" id="UP001589755">
    <property type="component" value="Unassembled WGS sequence"/>
</dbReference>
<keyword evidence="3" id="KW-1185">Reference proteome</keyword>
<dbReference type="NCBIfam" id="TIGR02218">
    <property type="entry name" value="phg_TIGR02218"/>
    <property type="match status" value="1"/>
</dbReference>
<gene>
    <name evidence="2" type="ORF">ACFFJ2_17455</name>
</gene>
<proteinExistence type="predicted"/>
<name>A0ABV6DC00_9HYPH</name>
<dbReference type="Pfam" id="PF09356">
    <property type="entry name" value="Phage_BR0599"/>
    <property type="match status" value="1"/>
</dbReference>
<accession>A0ABV6DC00</accession>
<dbReference type="Pfam" id="PF09931">
    <property type="entry name" value="Phage_phiJL001_Gp84_N"/>
    <property type="match status" value="1"/>
</dbReference>
<evidence type="ECO:0000313" key="2">
    <source>
        <dbReference type="EMBL" id="MFC0210188.1"/>
    </source>
</evidence>
<dbReference type="RefSeq" id="WP_261521759.1">
    <property type="nucleotide sequence ID" value="NZ_JAODNW010000020.1"/>
</dbReference>
<evidence type="ECO:0000313" key="3">
    <source>
        <dbReference type="Proteomes" id="UP001589755"/>
    </source>
</evidence>
<organism evidence="2 3">
    <name type="scientific">Chelativorans intermedius</name>
    <dbReference type="NCBI Taxonomy" id="515947"/>
    <lineage>
        <taxon>Bacteria</taxon>
        <taxon>Pseudomonadati</taxon>
        <taxon>Pseudomonadota</taxon>
        <taxon>Alphaproteobacteria</taxon>
        <taxon>Hyphomicrobiales</taxon>
        <taxon>Phyllobacteriaceae</taxon>
        <taxon>Chelativorans</taxon>
    </lineage>
</organism>
<dbReference type="EMBL" id="JBHLXD010000042">
    <property type="protein sequence ID" value="MFC0210188.1"/>
    <property type="molecule type" value="Genomic_DNA"/>
</dbReference>